<sequence>MDFKPITKKNVSLEGQDSSQGLLIVQSANECIQKAKNQPIPLKLCGNFWFEGEVCILFADTNVGKSIFAVQVADNISKGKNKGVFKTETQPQKVLYFDFELSIKQFEKRYSIEWENHYLWDNNFLRVEINSNYSDFTVFETQLFAEIEIQIIKTQSKILIVDNISFLSMESNESSKSALPLMKYLTKLKNQFKLSLLVLAHTPKRLNPSNPMTINDLSGSRQIANFADSVFCIGKSSQGASIRYIKQLKARSCAMTDEVWTCELSKPYNFLGFEFISNDYEQKHLKPKKEAEEEMKSIIVSMKAENPEVSMSKIADELGVHKMKVKRMIDKYSL</sequence>
<protein>
    <submittedName>
        <fullName evidence="1">AAA family ATPase</fullName>
    </submittedName>
</protein>
<keyword evidence="2" id="KW-1185">Reference proteome</keyword>
<evidence type="ECO:0000313" key="1">
    <source>
        <dbReference type="EMBL" id="MEA5139959.1"/>
    </source>
</evidence>
<reference evidence="1 2" key="1">
    <citation type="submission" date="2023-12" db="EMBL/GenBank/DDBJ databases">
        <title>Novel species of the genus Arcicella isolated from rivers.</title>
        <authorList>
            <person name="Lu H."/>
        </authorList>
    </citation>
    <scope>NUCLEOTIDE SEQUENCE [LARGE SCALE GENOMIC DNA]</scope>
    <source>
        <strain evidence="1 2">KCTC 23307</strain>
    </source>
</reference>
<dbReference type="InterPro" id="IPR027417">
    <property type="entry name" value="P-loop_NTPase"/>
</dbReference>
<evidence type="ECO:0000313" key="2">
    <source>
        <dbReference type="Proteomes" id="UP001302949"/>
    </source>
</evidence>
<dbReference type="Proteomes" id="UP001302949">
    <property type="component" value="Unassembled WGS sequence"/>
</dbReference>
<organism evidence="1 2">
    <name type="scientific">Arcicella rigui</name>
    <dbReference type="NCBI Taxonomy" id="797020"/>
    <lineage>
        <taxon>Bacteria</taxon>
        <taxon>Pseudomonadati</taxon>
        <taxon>Bacteroidota</taxon>
        <taxon>Cytophagia</taxon>
        <taxon>Cytophagales</taxon>
        <taxon>Flectobacillaceae</taxon>
        <taxon>Arcicella</taxon>
    </lineage>
</organism>
<gene>
    <name evidence="1" type="ORF">VB248_12475</name>
</gene>
<dbReference type="SUPFAM" id="SSF52540">
    <property type="entry name" value="P-loop containing nucleoside triphosphate hydrolases"/>
    <property type="match status" value="1"/>
</dbReference>
<dbReference type="EMBL" id="JAYFUM010000014">
    <property type="protein sequence ID" value="MEA5139959.1"/>
    <property type="molecule type" value="Genomic_DNA"/>
</dbReference>
<dbReference type="Pfam" id="PF13481">
    <property type="entry name" value="AAA_25"/>
    <property type="match status" value="1"/>
</dbReference>
<accession>A0ABU5QC75</accession>
<dbReference type="Gene3D" id="3.40.50.300">
    <property type="entry name" value="P-loop containing nucleotide triphosphate hydrolases"/>
    <property type="match status" value="1"/>
</dbReference>
<dbReference type="RefSeq" id="WP_323297118.1">
    <property type="nucleotide sequence ID" value="NZ_JAYFUM010000014.1"/>
</dbReference>
<proteinExistence type="predicted"/>
<name>A0ABU5QC75_9BACT</name>
<comment type="caution">
    <text evidence="1">The sequence shown here is derived from an EMBL/GenBank/DDBJ whole genome shotgun (WGS) entry which is preliminary data.</text>
</comment>